<organism evidence="2 3">
    <name type="scientific">Lolium multiflorum</name>
    <name type="common">Italian ryegrass</name>
    <name type="synonym">Lolium perenne subsp. multiflorum</name>
    <dbReference type="NCBI Taxonomy" id="4521"/>
    <lineage>
        <taxon>Eukaryota</taxon>
        <taxon>Viridiplantae</taxon>
        <taxon>Streptophyta</taxon>
        <taxon>Embryophyta</taxon>
        <taxon>Tracheophyta</taxon>
        <taxon>Spermatophyta</taxon>
        <taxon>Magnoliopsida</taxon>
        <taxon>Liliopsida</taxon>
        <taxon>Poales</taxon>
        <taxon>Poaceae</taxon>
        <taxon>BOP clade</taxon>
        <taxon>Pooideae</taxon>
        <taxon>Poodae</taxon>
        <taxon>Poeae</taxon>
        <taxon>Poeae Chloroplast Group 2 (Poeae type)</taxon>
        <taxon>Loliodinae</taxon>
        <taxon>Loliinae</taxon>
        <taxon>Lolium</taxon>
    </lineage>
</organism>
<proteinExistence type="predicted"/>
<evidence type="ECO:0000313" key="3">
    <source>
        <dbReference type="Proteomes" id="UP001231189"/>
    </source>
</evidence>
<sequence>MRARGDASDAPRDRRASRRRKPGAYLGQVCVSRRPSLCVAWEVVPDAFPVMTKEVGESSGAAAPVSTQYRQYIRDNYTVWATMMMWALESNEVWEAVDPDGDEFMKGAPKYRKDR</sequence>
<accession>A0AAD8TRR6</accession>
<feature type="region of interest" description="Disordered" evidence="1">
    <location>
        <begin position="1"/>
        <end position="21"/>
    </location>
</feature>
<gene>
    <name evidence="2" type="ORF">QYE76_047364</name>
</gene>
<evidence type="ECO:0000256" key="1">
    <source>
        <dbReference type="SAM" id="MobiDB-lite"/>
    </source>
</evidence>
<feature type="compositionally biased region" description="Basic and acidic residues" evidence="1">
    <location>
        <begin position="1"/>
        <end position="14"/>
    </location>
</feature>
<name>A0AAD8TRR6_LOLMU</name>
<dbReference type="EMBL" id="JAUUTY010000002">
    <property type="protein sequence ID" value="KAK1686516.1"/>
    <property type="molecule type" value="Genomic_DNA"/>
</dbReference>
<reference evidence="2" key="1">
    <citation type="submission" date="2023-07" db="EMBL/GenBank/DDBJ databases">
        <title>A chromosome-level genome assembly of Lolium multiflorum.</title>
        <authorList>
            <person name="Chen Y."/>
            <person name="Copetti D."/>
            <person name="Kolliker R."/>
            <person name="Studer B."/>
        </authorList>
    </citation>
    <scope>NUCLEOTIDE SEQUENCE</scope>
    <source>
        <strain evidence="2">02402/16</strain>
        <tissue evidence="2">Leaf</tissue>
    </source>
</reference>
<dbReference type="Proteomes" id="UP001231189">
    <property type="component" value="Unassembled WGS sequence"/>
</dbReference>
<keyword evidence="3" id="KW-1185">Reference proteome</keyword>
<comment type="caution">
    <text evidence="2">The sequence shown here is derived from an EMBL/GenBank/DDBJ whole genome shotgun (WGS) entry which is preliminary data.</text>
</comment>
<protein>
    <submittedName>
        <fullName evidence="2">Uncharacterized protein</fullName>
    </submittedName>
</protein>
<dbReference type="AlphaFoldDB" id="A0AAD8TRR6"/>
<evidence type="ECO:0000313" key="2">
    <source>
        <dbReference type="EMBL" id="KAK1686516.1"/>
    </source>
</evidence>